<proteinExistence type="predicted"/>
<dbReference type="Pfam" id="PF00069">
    <property type="entry name" value="Pkinase"/>
    <property type="match status" value="1"/>
</dbReference>
<dbReference type="SUPFAM" id="SSF56112">
    <property type="entry name" value="Protein kinase-like (PK-like)"/>
    <property type="match status" value="1"/>
</dbReference>
<evidence type="ECO:0000313" key="8">
    <source>
        <dbReference type="Proteomes" id="UP000789595"/>
    </source>
</evidence>
<evidence type="ECO:0000256" key="5">
    <source>
        <dbReference type="SAM" id="MobiDB-lite"/>
    </source>
</evidence>
<accession>A0A8J2WTK7</accession>
<dbReference type="Gene3D" id="1.10.510.10">
    <property type="entry name" value="Transferase(Phosphotransferase) domain 1"/>
    <property type="match status" value="1"/>
</dbReference>
<dbReference type="Pfam" id="PF08376">
    <property type="entry name" value="NIT"/>
    <property type="match status" value="1"/>
</dbReference>
<dbReference type="AlphaFoldDB" id="A0A8J2WTK7"/>
<comment type="caution">
    <text evidence="7">The sequence shown here is derived from an EMBL/GenBank/DDBJ whole genome shotgun (WGS) entry which is preliminary data.</text>
</comment>
<dbReference type="GO" id="GO:0005524">
    <property type="term" value="F:ATP binding"/>
    <property type="evidence" value="ECO:0007669"/>
    <property type="project" value="UniProtKB-UniRule"/>
</dbReference>
<dbReference type="OrthoDB" id="4062651at2759"/>
<dbReference type="PROSITE" id="PS00107">
    <property type="entry name" value="PROTEIN_KINASE_ATP"/>
    <property type="match status" value="1"/>
</dbReference>
<dbReference type="GO" id="GO:0004674">
    <property type="term" value="F:protein serine/threonine kinase activity"/>
    <property type="evidence" value="ECO:0007669"/>
    <property type="project" value="UniProtKB-KW"/>
</dbReference>
<feature type="region of interest" description="Disordered" evidence="5">
    <location>
        <begin position="42"/>
        <end position="71"/>
    </location>
</feature>
<evidence type="ECO:0000259" key="6">
    <source>
        <dbReference type="PROSITE" id="PS50011"/>
    </source>
</evidence>
<reference evidence="7" key="1">
    <citation type="submission" date="2021-11" db="EMBL/GenBank/DDBJ databases">
        <authorList>
            <consortium name="Genoscope - CEA"/>
            <person name="William W."/>
        </authorList>
    </citation>
    <scope>NUCLEOTIDE SEQUENCE</scope>
</reference>
<name>A0A8J2WTK7_9STRA</name>
<dbReference type="Proteomes" id="UP000789595">
    <property type="component" value="Unassembled WGS sequence"/>
</dbReference>
<keyword evidence="1" id="KW-0418">Kinase</keyword>
<keyword evidence="1" id="KW-0808">Transferase</keyword>
<dbReference type="InterPro" id="IPR000719">
    <property type="entry name" value="Prot_kinase_dom"/>
</dbReference>
<feature type="binding site" evidence="4">
    <location>
        <position position="368"/>
    </location>
    <ligand>
        <name>ATP</name>
        <dbReference type="ChEBI" id="CHEBI:30616"/>
    </ligand>
</feature>
<dbReference type="InterPro" id="IPR011009">
    <property type="entry name" value="Kinase-like_dom_sf"/>
</dbReference>
<dbReference type="SMART" id="SM00220">
    <property type="entry name" value="S_TKc"/>
    <property type="match status" value="1"/>
</dbReference>
<dbReference type="PRINTS" id="PR00109">
    <property type="entry name" value="TYRKINASE"/>
</dbReference>
<evidence type="ECO:0000256" key="4">
    <source>
        <dbReference type="PROSITE-ProRule" id="PRU10141"/>
    </source>
</evidence>
<dbReference type="InterPro" id="IPR001245">
    <property type="entry name" value="Ser-Thr/Tyr_kinase_cat_dom"/>
</dbReference>
<dbReference type="PROSITE" id="PS50011">
    <property type="entry name" value="PROTEIN_KINASE_DOM"/>
    <property type="match status" value="1"/>
</dbReference>
<dbReference type="InterPro" id="IPR017441">
    <property type="entry name" value="Protein_kinase_ATP_BS"/>
</dbReference>
<evidence type="ECO:0000256" key="2">
    <source>
        <dbReference type="ARBA" id="ARBA00022741"/>
    </source>
</evidence>
<keyword evidence="8" id="KW-1185">Reference proteome</keyword>
<dbReference type="PROSITE" id="PS00108">
    <property type="entry name" value="PROTEIN_KINASE_ST"/>
    <property type="match status" value="1"/>
</dbReference>
<keyword evidence="2 4" id="KW-0547">Nucleotide-binding</keyword>
<evidence type="ECO:0000313" key="7">
    <source>
        <dbReference type="EMBL" id="CAH0366654.1"/>
    </source>
</evidence>
<evidence type="ECO:0000256" key="3">
    <source>
        <dbReference type="ARBA" id="ARBA00022840"/>
    </source>
</evidence>
<dbReference type="InterPro" id="IPR013587">
    <property type="entry name" value="Nitrate/nitrite_sensing"/>
</dbReference>
<keyword evidence="3 4" id="KW-0067">ATP-binding</keyword>
<feature type="domain" description="Protein kinase" evidence="6">
    <location>
        <begin position="341"/>
        <end position="611"/>
    </location>
</feature>
<dbReference type="InterPro" id="IPR051681">
    <property type="entry name" value="Ser/Thr_Kinases-Pseudokinases"/>
</dbReference>
<sequence length="618" mass="67175">MDKSTRHLPARLAPLFHGVGTIIHETGVERAASTGYVASAAGPREGLKRSDSQTTFADDVRPPTPPSLEEHDFDRERLKATRDRTDAVWAACAASAGSMWDDACIRARAALETERYRVDHHRGPRDTYGIIRSFSAVHDRLLSALAAASRRAFEELPKPVLFHLLFLKAKEAAMAQRAHGVGALVSQELVGEARGAMLAAGASFAAKAESCVLCAPRSVDADELARLLAPPKELEALQARLLLRATPTSHGGAAAGRRRAKRFMTLMTGWIDDLHALGLELETAVLAPCLEPPSKRSLLGFLRKNPPTENTRVVGRPKSAVERGNPALAVTGEKEFDAEEIKLREEIGQGRGGLVRRGVYRGRDVAVKLVFSEALASTRQRGPSELRTEFDREVAMLRRVSHINCVAFFGTFGDPKYGAHGLVMEFLRDGSLQQRLEAPHLPSVDDVALQLADGVAAGLAHLHGVGILHRDLKPANVLLDGDRAKLADFGYSSAVVGDGADQSVCGTPRWMAPEVVFGRPYSFGADVYSYALILWQLLAWDPKPYLEYGNDMKRFLKALDGGSRPDVEACRRRGAPEVLCAMLDKAWQKDAEKRPAMTAVLDAIDAGRKAVAASWSQV</sequence>
<gene>
    <name evidence="7" type="ORF">PECAL_1P31590</name>
</gene>
<evidence type="ECO:0000256" key="1">
    <source>
        <dbReference type="ARBA" id="ARBA00022527"/>
    </source>
</evidence>
<dbReference type="PANTHER" id="PTHR44329">
    <property type="entry name" value="SERINE/THREONINE-PROTEIN KINASE TNNI3K-RELATED"/>
    <property type="match status" value="1"/>
</dbReference>
<dbReference type="PANTHER" id="PTHR44329:SF298">
    <property type="entry name" value="MIXED LINEAGE KINASE DOMAIN-LIKE PROTEIN"/>
    <property type="match status" value="1"/>
</dbReference>
<keyword evidence="1" id="KW-0723">Serine/threonine-protein kinase</keyword>
<organism evidence="7 8">
    <name type="scientific">Pelagomonas calceolata</name>
    <dbReference type="NCBI Taxonomy" id="35677"/>
    <lineage>
        <taxon>Eukaryota</taxon>
        <taxon>Sar</taxon>
        <taxon>Stramenopiles</taxon>
        <taxon>Ochrophyta</taxon>
        <taxon>Pelagophyceae</taxon>
        <taxon>Pelagomonadales</taxon>
        <taxon>Pelagomonadaceae</taxon>
        <taxon>Pelagomonas</taxon>
    </lineage>
</organism>
<dbReference type="EMBL" id="CAKKNE010000001">
    <property type="protein sequence ID" value="CAH0366654.1"/>
    <property type="molecule type" value="Genomic_DNA"/>
</dbReference>
<dbReference type="InterPro" id="IPR008271">
    <property type="entry name" value="Ser/Thr_kinase_AS"/>
</dbReference>
<protein>
    <recommendedName>
        <fullName evidence="6">Protein kinase domain-containing protein</fullName>
    </recommendedName>
</protein>